<evidence type="ECO:0000313" key="5">
    <source>
        <dbReference type="Proteomes" id="UP001500212"/>
    </source>
</evidence>
<dbReference type="SMART" id="SM00421">
    <property type="entry name" value="HTH_LUXR"/>
    <property type="match status" value="1"/>
</dbReference>
<dbReference type="InterPro" id="IPR041664">
    <property type="entry name" value="AAA_16"/>
</dbReference>
<dbReference type="CDD" id="cd06170">
    <property type="entry name" value="LuxR_C_like"/>
    <property type="match status" value="1"/>
</dbReference>
<accession>A0ABP8TS46</accession>
<dbReference type="EMBL" id="BAABHJ010000022">
    <property type="protein sequence ID" value="GAA4612860.1"/>
    <property type="molecule type" value="Genomic_DNA"/>
</dbReference>
<reference evidence="5" key="1">
    <citation type="journal article" date="2019" name="Int. J. Syst. Evol. Microbiol.">
        <title>The Global Catalogue of Microorganisms (GCM) 10K type strain sequencing project: providing services to taxonomists for standard genome sequencing and annotation.</title>
        <authorList>
            <consortium name="The Broad Institute Genomics Platform"/>
            <consortium name="The Broad Institute Genome Sequencing Center for Infectious Disease"/>
            <person name="Wu L."/>
            <person name="Ma J."/>
        </authorList>
    </citation>
    <scope>NUCLEOTIDE SEQUENCE [LARGE SCALE GENOMIC DNA]</scope>
    <source>
        <strain evidence="5">JCM 17938</strain>
    </source>
</reference>
<dbReference type="Gene3D" id="1.10.10.10">
    <property type="entry name" value="Winged helix-like DNA-binding domain superfamily/Winged helix DNA-binding domain"/>
    <property type="match status" value="1"/>
</dbReference>
<feature type="domain" description="HTH luxR-type" evidence="3">
    <location>
        <begin position="832"/>
        <end position="897"/>
    </location>
</feature>
<keyword evidence="5" id="KW-1185">Reference proteome</keyword>
<dbReference type="PANTHER" id="PTHR16305">
    <property type="entry name" value="TESTICULAR SOLUBLE ADENYLYL CYCLASE"/>
    <property type="match status" value="1"/>
</dbReference>
<evidence type="ECO:0000256" key="2">
    <source>
        <dbReference type="ARBA" id="ARBA00022840"/>
    </source>
</evidence>
<dbReference type="Gene3D" id="1.25.40.10">
    <property type="entry name" value="Tetratricopeptide repeat domain"/>
    <property type="match status" value="1"/>
</dbReference>
<dbReference type="InterPro" id="IPR036388">
    <property type="entry name" value="WH-like_DNA-bd_sf"/>
</dbReference>
<dbReference type="Proteomes" id="UP001500212">
    <property type="component" value="Unassembled WGS sequence"/>
</dbReference>
<dbReference type="PRINTS" id="PR00038">
    <property type="entry name" value="HTHLUXR"/>
</dbReference>
<dbReference type="Pfam" id="PF00196">
    <property type="entry name" value="GerE"/>
    <property type="match status" value="1"/>
</dbReference>
<dbReference type="InterPro" id="IPR016032">
    <property type="entry name" value="Sig_transdc_resp-reg_C-effctor"/>
</dbReference>
<dbReference type="SUPFAM" id="SSF52540">
    <property type="entry name" value="P-loop containing nucleoside triphosphate hydrolases"/>
    <property type="match status" value="1"/>
</dbReference>
<dbReference type="PROSITE" id="PS50043">
    <property type="entry name" value="HTH_LUXR_2"/>
    <property type="match status" value="1"/>
</dbReference>
<dbReference type="SUPFAM" id="SSF48452">
    <property type="entry name" value="TPR-like"/>
    <property type="match status" value="2"/>
</dbReference>
<dbReference type="InterPro" id="IPR000792">
    <property type="entry name" value="Tscrpt_reg_LuxR_C"/>
</dbReference>
<proteinExistence type="predicted"/>
<comment type="caution">
    <text evidence="4">The sequence shown here is derived from an EMBL/GenBank/DDBJ whole genome shotgun (WGS) entry which is preliminary data.</text>
</comment>
<evidence type="ECO:0000256" key="1">
    <source>
        <dbReference type="ARBA" id="ARBA00022741"/>
    </source>
</evidence>
<protein>
    <submittedName>
        <fullName evidence="4">LuxR family transcriptional regulator</fullName>
    </submittedName>
</protein>
<gene>
    <name evidence="4" type="ORF">GCM10023195_55380</name>
</gene>
<keyword evidence="1" id="KW-0547">Nucleotide-binding</keyword>
<evidence type="ECO:0000259" key="3">
    <source>
        <dbReference type="PROSITE" id="PS50043"/>
    </source>
</evidence>
<name>A0ABP8TS46_9ACTN</name>
<dbReference type="SUPFAM" id="SSF46894">
    <property type="entry name" value="C-terminal effector domain of the bipartite response regulators"/>
    <property type="match status" value="1"/>
</dbReference>
<dbReference type="InterPro" id="IPR027417">
    <property type="entry name" value="P-loop_NTPase"/>
</dbReference>
<organism evidence="4 5">
    <name type="scientific">Actinoallomurus liliacearum</name>
    <dbReference type="NCBI Taxonomy" id="1080073"/>
    <lineage>
        <taxon>Bacteria</taxon>
        <taxon>Bacillati</taxon>
        <taxon>Actinomycetota</taxon>
        <taxon>Actinomycetes</taxon>
        <taxon>Streptosporangiales</taxon>
        <taxon>Thermomonosporaceae</taxon>
        <taxon>Actinoallomurus</taxon>
    </lineage>
</organism>
<dbReference type="Pfam" id="PF13191">
    <property type="entry name" value="AAA_16"/>
    <property type="match status" value="1"/>
</dbReference>
<evidence type="ECO:0000313" key="4">
    <source>
        <dbReference type="EMBL" id="GAA4612860.1"/>
    </source>
</evidence>
<sequence length="900" mass="96343">MLLVEGESGVGKSRLLAEAVEAAAGLGFVLARGTADESTQLAPLKPLMSAFGESTQTLLGSRGITPADMRLRLVDELQDRLENRAADGPHLVTLDDLQWADPMTLLALRSLIPELASYPLVWILSRTIGSGGSGLDRLYEVLERDGATRLMLEALGDQAVAEVITDMLDAAPDSELLALAAGAGGNPFLLMEWLEGLRDEGAIEISDGHARLVSRRLPRRVQEIVRRHCEGLSSPTRHLLQVAAILGRCFDANDLADMLGEPPSRLLPALEEAEAARFVVPAGDQLAFRHDLLWRAVAETVTASMRQALHRQAAQMLLERGGSAIPAAAHLMRSMRPGDTAALEGLDRAVGEVLPSSPQTAADLAVRALDLTAPSAPGRFDRTVTAVYALAAAGRLAQAAELARTALSQTTLPEQTSQLRYVLAYVLMLAGRPEEAVAQARSALSQPDLSGELRGLTEQVLFQGLFASRDRRRGRERAQTIVAAAERHDPPARVGAHILLAGVGWAEGRAADAIGHLREAVRIASGGPIQAQHAHPRLLLANALTSMRQLGEAEAVIQAVDQEITALGHTAYAASPAICRARLRLASGRLDDAAAEAEAGLAMADQLGMHAFDFLGLAVLAIVAACRGDIETAARHAELYRSRRQAGQGELYGRVWCEWGMALVTEARAGPDKAIDVISDTIAIATERQWLLMTEPGAAGWLTRTLLAAGDRSAAETIVVTAERLAEDNPDFPTLAASAGHARGILHRDLAALARAAATHVGPWTRASAAEDLGVLHAHAPGGSGHDAAIHSLDQALQDYQRTGALRDAARVRARLRKLGIRRRHWRQPERPVSGWDSLTDTERNVATLVAQGLTNPQVATQMFISPHTVKFHLRQVFRKLDVGSRVELARLAADQTSDL</sequence>
<dbReference type="InterPro" id="IPR011990">
    <property type="entry name" value="TPR-like_helical_dom_sf"/>
</dbReference>
<dbReference type="PANTHER" id="PTHR16305:SF35">
    <property type="entry name" value="TRANSCRIPTIONAL ACTIVATOR DOMAIN"/>
    <property type="match status" value="1"/>
</dbReference>
<keyword evidence="2" id="KW-0067">ATP-binding</keyword>